<dbReference type="EMBL" id="GL443983">
    <property type="protein sequence ID" value="EFN61426.1"/>
    <property type="molecule type" value="Genomic_DNA"/>
</dbReference>
<feature type="region of interest" description="Disordered" evidence="1">
    <location>
        <begin position="1"/>
        <end position="50"/>
    </location>
</feature>
<evidence type="ECO:0000256" key="1">
    <source>
        <dbReference type="SAM" id="MobiDB-lite"/>
    </source>
</evidence>
<dbReference type="AlphaFoldDB" id="E2AYR3"/>
<protein>
    <submittedName>
        <fullName evidence="2">Uncharacterized protein</fullName>
    </submittedName>
</protein>
<feature type="compositionally biased region" description="Basic residues" evidence="1">
    <location>
        <begin position="1"/>
        <end position="17"/>
    </location>
</feature>
<keyword evidence="3" id="KW-1185">Reference proteome</keyword>
<dbReference type="Proteomes" id="UP000000311">
    <property type="component" value="Unassembled WGS sequence"/>
</dbReference>
<name>E2AYR3_CAMFO</name>
<dbReference type="InParanoid" id="E2AYR3"/>
<organism evidence="3">
    <name type="scientific">Camponotus floridanus</name>
    <name type="common">Florida carpenter ant</name>
    <dbReference type="NCBI Taxonomy" id="104421"/>
    <lineage>
        <taxon>Eukaryota</taxon>
        <taxon>Metazoa</taxon>
        <taxon>Ecdysozoa</taxon>
        <taxon>Arthropoda</taxon>
        <taxon>Hexapoda</taxon>
        <taxon>Insecta</taxon>
        <taxon>Pterygota</taxon>
        <taxon>Neoptera</taxon>
        <taxon>Endopterygota</taxon>
        <taxon>Hymenoptera</taxon>
        <taxon>Apocrita</taxon>
        <taxon>Aculeata</taxon>
        <taxon>Formicoidea</taxon>
        <taxon>Formicidae</taxon>
        <taxon>Formicinae</taxon>
        <taxon>Camponotus</taxon>
    </lineage>
</organism>
<evidence type="ECO:0000313" key="2">
    <source>
        <dbReference type="EMBL" id="EFN61426.1"/>
    </source>
</evidence>
<accession>E2AYR3</accession>
<evidence type="ECO:0000313" key="3">
    <source>
        <dbReference type="Proteomes" id="UP000000311"/>
    </source>
</evidence>
<gene>
    <name evidence="2" type="ORF">EAG_10802</name>
</gene>
<reference evidence="2 3" key="1">
    <citation type="journal article" date="2010" name="Science">
        <title>Genomic comparison of the ants Camponotus floridanus and Harpegnathos saltator.</title>
        <authorList>
            <person name="Bonasio R."/>
            <person name="Zhang G."/>
            <person name="Ye C."/>
            <person name="Mutti N.S."/>
            <person name="Fang X."/>
            <person name="Qin N."/>
            <person name="Donahue G."/>
            <person name="Yang P."/>
            <person name="Li Q."/>
            <person name="Li C."/>
            <person name="Zhang P."/>
            <person name="Huang Z."/>
            <person name="Berger S.L."/>
            <person name="Reinberg D."/>
            <person name="Wang J."/>
            <person name="Liebig J."/>
        </authorList>
    </citation>
    <scope>NUCLEOTIDE SEQUENCE [LARGE SCALE GENOMIC DNA]</scope>
    <source>
        <strain evidence="3">C129</strain>
    </source>
</reference>
<sequence length="168" mass="19216">MNVGRRKRAKTTNRKRAKSEIIRVRDKARKNEAKRQGSKRDSALSSEHLPQGVGGSTYYVEKRKVADGFVFPGDAPEECPRENGSTKGYKCGLIIYLEFLEELSKPNRGQYQVLPLRNNRKSTESTTGRQMWFGCIRAKAFRFIIRPTHHIHSDDNYANKDITLVTVS</sequence>
<feature type="compositionally biased region" description="Basic and acidic residues" evidence="1">
    <location>
        <begin position="18"/>
        <end position="42"/>
    </location>
</feature>
<proteinExistence type="predicted"/>